<dbReference type="Proteomes" id="UP000279275">
    <property type="component" value="Unassembled WGS sequence"/>
</dbReference>
<keyword evidence="7" id="KW-1185">Reference proteome</keyword>
<dbReference type="GO" id="GO:0051537">
    <property type="term" value="F:2 iron, 2 sulfur cluster binding"/>
    <property type="evidence" value="ECO:0007669"/>
    <property type="project" value="UniProtKB-KW"/>
</dbReference>
<feature type="domain" description="Rieske" evidence="5">
    <location>
        <begin position="127"/>
        <end position="224"/>
    </location>
</feature>
<dbReference type="OrthoDB" id="9767869at2"/>
<dbReference type="Pfam" id="PF00355">
    <property type="entry name" value="Rieske"/>
    <property type="match status" value="1"/>
</dbReference>
<organism evidence="6 7">
    <name type="scientific">Nocardia stercoris</name>
    <dbReference type="NCBI Taxonomy" id="2483361"/>
    <lineage>
        <taxon>Bacteria</taxon>
        <taxon>Bacillati</taxon>
        <taxon>Actinomycetota</taxon>
        <taxon>Actinomycetes</taxon>
        <taxon>Mycobacteriales</taxon>
        <taxon>Nocardiaceae</taxon>
        <taxon>Nocardia</taxon>
    </lineage>
</organism>
<evidence type="ECO:0000259" key="5">
    <source>
        <dbReference type="PROSITE" id="PS51296"/>
    </source>
</evidence>
<evidence type="ECO:0000313" key="7">
    <source>
        <dbReference type="Proteomes" id="UP000279275"/>
    </source>
</evidence>
<reference evidence="6 7" key="1">
    <citation type="submission" date="2018-10" db="EMBL/GenBank/DDBJ databases">
        <title>Isolation from cow dung.</title>
        <authorList>
            <person name="Ling L."/>
        </authorList>
    </citation>
    <scope>NUCLEOTIDE SEQUENCE [LARGE SCALE GENOMIC DNA]</scope>
    <source>
        <strain evidence="6 7">NEAU-LL90</strain>
    </source>
</reference>
<dbReference type="RefSeq" id="WP_122189795.1">
    <property type="nucleotide sequence ID" value="NZ_RFFH01000009.1"/>
</dbReference>
<evidence type="ECO:0000256" key="1">
    <source>
        <dbReference type="ARBA" id="ARBA00022714"/>
    </source>
</evidence>
<evidence type="ECO:0000256" key="3">
    <source>
        <dbReference type="ARBA" id="ARBA00023004"/>
    </source>
</evidence>
<dbReference type="GO" id="GO:0016705">
    <property type="term" value="F:oxidoreductase activity, acting on paired donors, with incorporation or reduction of molecular oxygen"/>
    <property type="evidence" value="ECO:0007669"/>
    <property type="project" value="UniProtKB-ARBA"/>
</dbReference>
<dbReference type="EMBL" id="RFFH01000009">
    <property type="protein sequence ID" value="RMI30556.1"/>
    <property type="molecule type" value="Genomic_DNA"/>
</dbReference>
<dbReference type="InterPro" id="IPR017941">
    <property type="entry name" value="Rieske_2Fe-2S"/>
</dbReference>
<accession>A0A3M2L0S8</accession>
<name>A0A3M2L0S8_9NOCA</name>
<dbReference type="GO" id="GO:0046872">
    <property type="term" value="F:metal ion binding"/>
    <property type="evidence" value="ECO:0007669"/>
    <property type="project" value="UniProtKB-KW"/>
</dbReference>
<proteinExistence type="predicted"/>
<protein>
    <submittedName>
        <fullName evidence="6">Rieske (2Fe-2S) protein</fullName>
    </submittedName>
</protein>
<evidence type="ECO:0000256" key="2">
    <source>
        <dbReference type="ARBA" id="ARBA00022723"/>
    </source>
</evidence>
<evidence type="ECO:0000313" key="6">
    <source>
        <dbReference type="EMBL" id="RMI30556.1"/>
    </source>
</evidence>
<dbReference type="GO" id="GO:0004497">
    <property type="term" value="F:monooxygenase activity"/>
    <property type="evidence" value="ECO:0007669"/>
    <property type="project" value="UniProtKB-ARBA"/>
</dbReference>
<gene>
    <name evidence="6" type="ORF">EBN03_20990</name>
</gene>
<dbReference type="CDD" id="cd03467">
    <property type="entry name" value="Rieske"/>
    <property type="match status" value="1"/>
</dbReference>
<comment type="caution">
    <text evidence="6">The sequence shown here is derived from an EMBL/GenBank/DDBJ whole genome shotgun (WGS) entry which is preliminary data.</text>
</comment>
<dbReference type="PROSITE" id="PS51296">
    <property type="entry name" value="RIESKE"/>
    <property type="match status" value="1"/>
</dbReference>
<keyword evidence="2" id="KW-0479">Metal-binding</keyword>
<dbReference type="SUPFAM" id="SSF50022">
    <property type="entry name" value="ISP domain"/>
    <property type="match status" value="1"/>
</dbReference>
<evidence type="ECO:0000256" key="4">
    <source>
        <dbReference type="ARBA" id="ARBA00023014"/>
    </source>
</evidence>
<keyword evidence="1" id="KW-0001">2Fe-2S</keyword>
<keyword evidence="4" id="KW-0411">Iron-sulfur</keyword>
<dbReference type="Gene3D" id="2.102.10.10">
    <property type="entry name" value="Rieske [2Fe-2S] iron-sulphur domain"/>
    <property type="match status" value="1"/>
</dbReference>
<dbReference type="InterPro" id="IPR036922">
    <property type="entry name" value="Rieske_2Fe-2S_sf"/>
</dbReference>
<dbReference type="AlphaFoldDB" id="A0A3M2L0S8"/>
<keyword evidence="3" id="KW-0408">Iron</keyword>
<sequence length="231" mass="24216">MTDRQVRRFVDDLLHGRSTASFRPDDAEVAELRTAIELRAARPGSGQPSEEFLASLHRRLDAELATGADPAPVTGMSGTRRHVLGGVSIAAAAAVVGAVVDRAVIGGGQQPITAEPPAVLDPVRAQWRPVAPSSDVPDGAVHAFDVGTVNGFVRRVDGKLDAVSGICTHQGCRLWLDAPNQMLRCPCHLTSFTPAGQVATHQLPAAPPPLPHIQVRDNAGTVEVLAPAEPA</sequence>